<protein>
    <recommendedName>
        <fullName evidence="6">Ndc10 domain-containing protein</fullName>
    </recommendedName>
</protein>
<accession>A0AAD6VF03</accession>
<organism evidence="4 5">
    <name type="scientific">Mycena pura</name>
    <dbReference type="NCBI Taxonomy" id="153505"/>
    <lineage>
        <taxon>Eukaryota</taxon>
        <taxon>Fungi</taxon>
        <taxon>Dikarya</taxon>
        <taxon>Basidiomycota</taxon>
        <taxon>Agaricomycotina</taxon>
        <taxon>Agaricomycetes</taxon>
        <taxon>Agaricomycetidae</taxon>
        <taxon>Agaricales</taxon>
        <taxon>Marasmiineae</taxon>
        <taxon>Mycenaceae</taxon>
        <taxon>Mycena</taxon>
    </lineage>
</organism>
<dbReference type="AlphaFoldDB" id="A0AAD6VF03"/>
<evidence type="ECO:0000259" key="3">
    <source>
        <dbReference type="Pfam" id="PF16787"/>
    </source>
</evidence>
<sequence length="1041" mass="117598">MSQGSAEYSFVPIDPILLRNSESPALPPEIDNHISTASNASPISSNKPFGSREAYAAHLHTFTRKDDLQAQCDKIPLTWVKKDNLARLRGFLIDYWYPSNNPATPPRPKTRRKTKAPGTPTTSGPASDKPEEAPDISDADLLAEFHVAGAAPEELLGYDDDDEDEEREDLADDDVYEKFQKNTRVAAAERFEGNRRKGGRTTQKSVVKAWDTWMAGARTRNEVRDDIVDQHSLLLFIKYSAERPKMTSNGTEIPNTRLGASQIKKLFFGALRIRKTQEAVNPKIKDERACATVLVYDETKTRMDEACRHSEEDAPDIIANTFLAQVTDDQLKKIGYSFLEHLHQTINGHLAWTCQNASGNRGDDFRALKLCEMQPYVFLHPNKETSVSCVLGLQGEEKAGKRGMKTAGVEVLTANSADNFVQVINPTYTTWIAHRNPEICPLGAMAMYHHWLHDHYGLAEKQSIDWAVNKSWRNIRLLFGTDPTVPYNENSLYNLYCMAYKKSNFESNIKQHLPRHMLGYLQERMGVDNSDTAKLGWSRGTYMDTYAPALPKVAILGTHGYKVHENYDPVWRHVRVPEAFLCLMCPEAEQILDKIEGTKNLTGASNYWQMIIELRPYLFQCAAAIFQVRPKSALFRLPALKRADVQKWMKETFPVELKRLEDSALNPLDLSRIQNEALRLSLEEVRVQLAKQSRTLDQVLTTLNRRTAILSPAKQYLDQSRESAILQSVPLYDADPENPFIIHTDFTLPSFPPHSTQIIDPKTRASEDTGVYETDDNGSLRAFISPSPTRKDASRPRTMVDLILPPKEAFNNSNTINPVWSVILGQESVMWTDVFRHVSNPKLLYDVWKPSKTIDNMTVAEIWNCWSVGEVVFGAHPGQKPPIRLVEQHFKAKWRPSNTARKFWQRFREIPEWIEDQVSTNSKSPEACLQELEALRVANSTRSSVDKQIIMIPLGVNALAQLLEKQRKDAAKIKESEGIQNSEAPLLIPDENVPVTAATDDTTPPNIDINSEQTTTPSIPRKRRGPAHGSRAASKKAKQTI</sequence>
<dbReference type="Proteomes" id="UP001219525">
    <property type="component" value="Unassembled WGS sequence"/>
</dbReference>
<evidence type="ECO:0000259" key="2">
    <source>
        <dbReference type="Pfam" id="PF12550"/>
    </source>
</evidence>
<dbReference type="InterPro" id="IPR022210">
    <property type="entry name" value="TF_GCR1-like"/>
</dbReference>
<keyword evidence="5" id="KW-1185">Reference proteome</keyword>
<dbReference type="GO" id="GO:0003677">
    <property type="term" value="F:DNA binding"/>
    <property type="evidence" value="ECO:0007669"/>
    <property type="project" value="InterPro"/>
</dbReference>
<dbReference type="InterPro" id="IPR031872">
    <property type="entry name" value="NDC10_II"/>
</dbReference>
<proteinExistence type="predicted"/>
<gene>
    <name evidence="4" type="ORF">GGX14DRAFT_394536</name>
</gene>
<evidence type="ECO:0000256" key="1">
    <source>
        <dbReference type="SAM" id="MobiDB-lite"/>
    </source>
</evidence>
<evidence type="ECO:0008006" key="6">
    <source>
        <dbReference type="Google" id="ProtNLM"/>
    </source>
</evidence>
<reference evidence="4" key="1">
    <citation type="submission" date="2023-03" db="EMBL/GenBank/DDBJ databases">
        <title>Massive genome expansion in bonnet fungi (Mycena s.s.) driven by repeated elements and novel gene families across ecological guilds.</title>
        <authorList>
            <consortium name="Lawrence Berkeley National Laboratory"/>
            <person name="Harder C.B."/>
            <person name="Miyauchi S."/>
            <person name="Viragh M."/>
            <person name="Kuo A."/>
            <person name="Thoen E."/>
            <person name="Andreopoulos B."/>
            <person name="Lu D."/>
            <person name="Skrede I."/>
            <person name="Drula E."/>
            <person name="Henrissat B."/>
            <person name="Morin E."/>
            <person name="Kohler A."/>
            <person name="Barry K."/>
            <person name="LaButti K."/>
            <person name="Morin E."/>
            <person name="Salamov A."/>
            <person name="Lipzen A."/>
            <person name="Mereny Z."/>
            <person name="Hegedus B."/>
            <person name="Baldrian P."/>
            <person name="Stursova M."/>
            <person name="Weitz H."/>
            <person name="Taylor A."/>
            <person name="Grigoriev I.V."/>
            <person name="Nagy L.G."/>
            <person name="Martin F."/>
            <person name="Kauserud H."/>
        </authorList>
    </citation>
    <scope>NUCLEOTIDE SEQUENCE</scope>
    <source>
        <strain evidence="4">9144</strain>
    </source>
</reference>
<evidence type="ECO:0000313" key="5">
    <source>
        <dbReference type="Proteomes" id="UP001219525"/>
    </source>
</evidence>
<feature type="region of interest" description="Disordered" evidence="1">
    <location>
        <begin position="995"/>
        <end position="1041"/>
    </location>
</feature>
<evidence type="ECO:0000313" key="4">
    <source>
        <dbReference type="EMBL" id="KAJ7210917.1"/>
    </source>
</evidence>
<feature type="region of interest" description="Disordered" evidence="1">
    <location>
        <begin position="153"/>
        <end position="175"/>
    </location>
</feature>
<comment type="caution">
    <text evidence="4">The sequence shown here is derived from an EMBL/GenBank/DDBJ whole genome shotgun (WGS) entry which is preliminary data.</text>
</comment>
<feature type="domain" description="Ndc10" evidence="3">
    <location>
        <begin position="413"/>
        <end position="645"/>
    </location>
</feature>
<dbReference type="InterPro" id="IPR038279">
    <property type="entry name" value="Ndc10_dom2_sf"/>
</dbReference>
<name>A0AAD6VF03_9AGAR</name>
<feature type="compositionally biased region" description="Low complexity" evidence="1">
    <location>
        <begin position="995"/>
        <end position="1010"/>
    </location>
</feature>
<dbReference type="EMBL" id="JARJCW010000027">
    <property type="protein sequence ID" value="KAJ7210917.1"/>
    <property type="molecule type" value="Genomic_DNA"/>
</dbReference>
<feature type="domain" description="Transcription activator GCR1-like" evidence="2">
    <location>
        <begin position="857"/>
        <end position="936"/>
    </location>
</feature>
<feature type="compositionally biased region" description="Acidic residues" evidence="1">
    <location>
        <begin position="156"/>
        <end position="175"/>
    </location>
</feature>
<dbReference type="Pfam" id="PF16787">
    <property type="entry name" value="NDC10_II"/>
    <property type="match status" value="1"/>
</dbReference>
<dbReference type="Pfam" id="PF12550">
    <property type="entry name" value="GCR1_C"/>
    <property type="match status" value="1"/>
</dbReference>
<dbReference type="Gene3D" id="1.10.443.20">
    <property type="entry name" value="Centromere DNA-binding protein complex CBF3 subunit, domain 2"/>
    <property type="match status" value="1"/>
</dbReference>
<feature type="region of interest" description="Disordered" evidence="1">
    <location>
        <begin position="99"/>
        <end position="134"/>
    </location>
</feature>